<comment type="caution">
    <text evidence="2">The sequence shown here is derived from an EMBL/GenBank/DDBJ whole genome shotgun (WGS) entry which is preliminary data.</text>
</comment>
<feature type="transmembrane region" description="Helical" evidence="1">
    <location>
        <begin position="96"/>
        <end position="117"/>
    </location>
</feature>
<protein>
    <submittedName>
        <fullName evidence="2">Uncharacterized protein</fullName>
    </submittedName>
</protein>
<dbReference type="Proteomes" id="UP000626220">
    <property type="component" value="Unassembled WGS sequence"/>
</dbReference>
<keyword evidence="3" id="KW-1185">Reference proteome</keyword>
<keyword evidence="1" id="KW-0472">Membrane</keyword>
<proteinExistence type="predicted"/>
<keyword evidence="1" id="KW-0812">Transmembrane</keyword>
<dbReference type="AlphaFoldDB" id="A0A8J3GZX3"/>
<dbReference type="EMBL" id="BNCJ01000009">
    <property type="protein sequence ID" value="GHF57409.1"/>
    <property type="molecule type" value="Genomic_DNA"/>
</dbReference>
<feature type="transmembrane region" description="Helical" evidence="1">
    <location>
        <begin position="40"/>
        <end position="58"/>
    </location>
</feature>
<gene>
    <name evidence="2" type="ORF">GCM10017056_31080</name>
</gene>
<dbReference type="Gene3D" id="1.20.210.10">
    <property type="entry name" value="Cytochrome c oxidase-like, subunit I domain"/>
    <property type="match status" value="1"/>
</dbReference>
<feature type="transmembrane region" description="Helical" evidence="1">
    <location>
        <begin position="7"/>
        <end position="28"/>
    </location>
</feature>
<evidence type="ECO:0000256" key="1">
    <source>
        <dbReference type="SAM" id="Phobius"/>
    </source>
</evidence>
<evidence type="ECO:0000313" key="3">
    <source>
        <dbReference type="Proteomes" id="UP000626220"/>
    </source>
</evidence>
<reference evidence="2" key="1">
    <citation type="journal article" date="2014" name="Int. J. Syst. Evol. Microbiol.">
        <title>Complete genome sequence of Corynebacterium casei LMG S-19264T (=DSM 44701T), isolated from a smear-ripened cheese.</title>
        <authorList>
            <consortium name="US DOE Joint Genome Institute (JGI-PGF)"/>
            <person name="Walter F."/>
            <person name="Albersmeier A."/>
            <person name="Kalinowski J."/>
            <person name="Ruckert C."/>
        </authorList>
    </citation>
    <scope>NUCLEOTIDE SEQUENCE</scope>
    <source>
        <strain evidence="2">KCTC 42650</strain>
    </source>
</reference>
<reference evidence="2" key="2">
    <citation type="submission" date="2020-09" db="EMBL/GenBank/DDBJ databases">
        <authorList>
            <person name="Sun Q."/>
            <person name="Kim S."/>
        </authorList>
    </citation>
    <scope>NUCLEOTIDE SEQUENCE</scope>
    <source>
        <strain evidence="2">KCTC 42650</strain>
    </source>
</reference>
<accession>A0A8J3GZX3</accession>
<organism evidence="2 3">
    <name type="scientific">Seohaeicola zhoushanensis</name>
    <dbReference type="NCBI Taxonomy" id="1569283"/>
    <lineage>
        <taxon>Bacteria</taxon>
        <taxon>Pseudomonadati</taxon>
        <taxon>Pseudomonadota</taxon>
        <taxon>Alphaproteobacteria</taxon>
        <taxon>Rhodobacterales</taxon>
        <taxon>Roseobacteraceae</taxon>
        <taxon>Seohaeicola</taxon>
    </lineage>
</organism>
<name>A0A8J3GZX3_9RHOB</name>
<evidence type="ECO:0000313" key="2">
    <source>
        <dbReference type="EMBL" id="GHF57409.1"/>
    </source>
</evidence>
<sequence>MTKLPQYFLMLAVLAALMGMSWGIHMAISQDHSLAPAHAHLNLVGWVTFSIFAFYYHLMPSAAASGLAKLHFGLAVAGLVLMIPGIYLALTQGSEPMAAIGSILTLLSMLTFGVVVLRHGLQR</sequence>
<dbReference type="SUPFAM" id="SSF81442">
    <property type="entry name" value="Cytochrome c oxidase subunit I-like"/>
    <property type="match status" value="1"/>
</dbReference>
<keyword evidence="1" id="KW-1133">Transmembrane helix</keyword>
<dbReference type="InterPro" id="IPR036927">
    <property type="entry name" value="Cyt_c_oxase-like_su1_sf"/>
</dbReference>
<feature type="transmembrane region" description="Helical" evidence="1">
    <location>
        <begin position="70"/>
        <end position="90"/>
    </location>
</feature>
<dbReference type="RefSeq" id="WP_189681018.1">
    <property type="nucleotide sequence ID" value="NZ_BNCJ01000009.1"/>
</dbReference>